<evidence type="ECO:0000313" key="2">
    <source>
        <dbReference type="EMBL" id="KAB5519387.1"/>
    </source>
</evidence>
<reference evidence="4" key="1">
    <citation type="journal article" date="2019" name="Gigascience">
        <title>De novo genome assembly of the endangered Acer yangbiense, a plant species with extremely small populations endemic to Yunnan Province, China.</title>
        <authorList>
            <person name="Yang J."/>
            <person name="Wariss H.M."/>
            <person name="Tao L."/>
            <person name="Zhang R."/>
            <person name="Yun Q."/>
            <person name="Hollingsworth P."/>
            <person name="Dao Z."/>
            <person name="Luo G."/>
            <person name="Guo H."/>
            <person name="Ma Y."/>
            <person name="Sun W."/>
        </authorList>
    </citation>
    <scope>NUCLEOTIDE SEQUENCE [LARGE SCALE GENOMIC DNA]</scope>
    <source>
        <strain evidence="4">cv. br00</strain>
    </source>
</reference>
<dbReference type="PANTHER" id="PTHR45180">
    <property type="entry name" value="OS01G0307686 PROTEIN"/>
    <property type="match status" value="1"/>
</dbReference>
<dbReference type="Proteomes" id="UP000326939">
    <property type="component" value="Chromosome 16"/>
</dbReference>
<keyword evidence="4" id="KW-1185">Reference proteome</keyword>
<organism evidence="2 4">
    <name type="scientific">Salix brachista</name>
    <dbReference type="NCBI Taxonomy" id="2182728"/>
    <lineage>
        <taxon>Eukaryota</taxon>
        <taxon>Viridiplantae</taxon>
        <taxon>Streptophyta</taxon>
        <taxon>Embryophyta</taxon>
        <taxon>Tracheophyta</taxon>
        <taxon>Spermatophyta</taxon>
        <taxon>Magnoliopsida</taxon>
        <taxon>eudicotyledons</taxon>
        <taxon>Gunneridae</taxon>
        <taxon>Pentapetalae</taxon>
        <taxon>rosids</taxon>
        <taxon>fabids</taxon>
        <taxon>Malpighiales</taxon>
        <taxon>Salicaceae</taxon>
        <taxon>Saliceae</taxon>
        <taxon>Salix</taxon>
    </lineage>
</organism>
<proteinExistence type="predicted"/>
<evidence type="ECO:0008006" key="5">
    <source>
        <dbReference type="Google" id="ProtNLM"/>
    </source>
</evidence>
<dbReference type="InterPro" id="IPR029063">
    <property type="entry name" value="SAM-dependent_MTases_sf"/>
</dbReference>
<comment type="caution">
    <text evidence="2">The sequence shown here is derived from an EMBL/GenBank/DDBJ whole genome shotgun (WGS) entry which is preliminary data.</text>
</comment>
<reference evidence="2" key="2">
    <citation type="journal article" date="2019" name="Nat. Commun.">
        <title>Genome-wide analysis of Cushion willow provides insights into alpine plant divergence in a biodiversity hotspot.</title>
        <authorList>
            <person name="Chen J.H."/>
            <person name="Huang Y."/>
            <person name="Brachi B."/>
            <person name="Yun Q.Z."/>
            <person name="Zhang W."/>
            <person name="Lu W."/>
            <person name="Li H.N."/>
            <person name="Li W.Q."/>
            <person name="Sun X.D."/>
            <person name="Wang G.Y."/>
            <person name="He J."/>
            <person name="Zhou Z."/>
            <person name="Chen K.Y."/>
            <person name="Ji Y.H."/>
            <person name="Shi M.M."/>
            <person name="Sun W.G."/>
            <person name="Yang Y.P."/>
            <person name="Zhang R.G."/>
            <person name="Abbott R.J."/>
            <person name="Sun H."/>
        </authorList>
    </citation>
    <scope>NUCLEOTIDE SEQUENCE</scope>
    <source>
        <strain evidence="2">Br00</strain>
        <tissue evidence="2">Leaf</tissue>
    </source>
</reference>
<evidence type="ECO:0000313" key="1">
    <source>
        <dbReference type="EMBL" id="KAB5519356.1"/>
    </source>
</evidence>
<protein>
    <recommendedName>
        <fullName evidence="5">Methyltransferase type 11 domain-containing protein</fullName>
    </recommendedName>
</protein>
<dbReference type="PANTHER" id="PTHR45180:SF1">
    <property type="entry name" value="OS01G0307686 PROTEIN"/>
    <property type="match status" value="1"/>
</dbReference>
<dbReference type="EMBL" id="VDCV01000016">
    <property type="protein sequence ID" value="KAB5519395.1"/>
    <property type="molecule type" value="Genomic_DNA"/>
</dbReference>
<evidence type="ECO:0000313" key="4">
    <source>
        <dbReference type="Proteomes" id="UP000326939"/>
    </source>
</evidence>
<dbReference type="EMBL" id="VDCV01000016">
    <property type="protein sequence ID" value="KAB5519387.1"/>
    <property type="molecule type" value="Genomic_DNA"/>
</dbReference>
<sequence length="104" mass="11713">MAELFVNQAKQYAETRPSYAQELFQFIASKTPTRDLVWDVGTGSGQAARSVSSLALLCLLSNSSAWHFKFTGDTENEEVWIHERHSGSLKSLRMEQNALDLEPH</sequence>
<gene>
    <name evidence="1" type="ORF">DKX38_023675</name>
    <name evidence="2" type="ORF">DKX38_023706</name>
    <name evidence="3" type="ORF">DKX38_023714</name>
</gene>
<name>A0A5N5JXA7_9ROSI</name>
<dbReference type="AlphaFoldDB" id="A0A5N5JXA7"/>
<dbReference type="Gene3D" id="3.40.50.150">
    <property type="entry name" value="Vaccinia Virus protein VP39"/>
    <property type="match status" value="1"/>
</dbReference>
<evidence type="ECO:0000313" key="3">
    <source>
        <dbReference type="EMBL" id="KAB5519395.1"/>
    </source>
</evidence>
<accession>A0A5N5JXA7</accession>
<reference evidence="2" key="3">
    <citation type="submission" date="2019-05" db="EMBL/GenBank/DDBJ databases">
        <authorList>
            <person name="Zhang R."/>
        </authorList>
    </citation>
    <scope>NUCLEOTIDE SEQUENCE [LARGE SCALE GENOMIC DNA]</scope>
    <source>
        <strain evidence="2">Br00</strain>
        <tissue evidence="2">Leaf</tissue>
    </source>
</reference>
<dbReference type="EMBL" id="VDCV01000016">
    <property type="protein sequence ID" value="KAB5519356.1"/>
    <property type="molecule type" value="Genomic_DNA"/>
</dbReference>